<dbReference type="EMBL" id="DSDK01000214">
    <property type="protein sequence ID" value="HDR50727.1"/>
    <property type="molecule type" value="Genomic_DNA"/>
</dbReference>
<dbReference type="Proteomes" id="UP000886047">
    <property type="component" value="Unassembled WGS sequence"/>
</dbReference>
<protein>
    <recommendedName>
        <fullName evidence="2">Type VI secretion system, VipA, VC_A0107 or Hcp2</fullName>
    </recommendedName>
</protein>
<evidence type="ECO:0000313" key="1">
    <source>
        <dbReference type="EMBL" id="HDR50727.1"/>
    </source>
</evidence>
<sequence>MQNYGIGGTEVPNEANEAISEIAQNKTLMIEKLTADAPFKPEIVEGLTSIDDVFNHFQPSIDLEFEDAEGTSREETLNFKGLADFGVKGITAQSEFLKDLTSQKEQYLKIVKQLKSNKLLRKAIENKETKEAMLNTMYALIKEIEEA</sequence>
<dbReference type="AlphaFoldDB" id="A0A831LG66"/>
<organism evidence="1">
    <name type="scientific">Mariniphaga anaerophila</name>
    <dbReference type="NCBI Taxonomy" id="1484053"/>
    <lineage>
        <taxon>Bacteria</taxon>
        <taxon>Pseudomonadati</taxon>
        <taxon>Bacteroidota</taxon>
        <taxon>Bacteroidia</taxon>
        <taxon>Marinilabiliales</taxon>
        <taxon>Prolixibacteraceae</taxon>
        <taxon>Mariniphaga</taxon>
    </lineage>
</organism>
<proteinExistence type="predicted"/>
<accession>A0A831LG66</accession>
<name>A0A831LG66_9BACT</name>
<gene>
    <name evidence="1" type="ORF">ENN90_03775</name>
</gene>
<evidence type="ECO:0008006" key="2">
    <source>
        <dbReference type="Google" id="ProtNLM"/>
    </source>
</evidence>
<reference evidence="1" key="1">
    <citation type="journal article" date="2020" name="mSystems">
        <title>Genome- and Community-Level Interaction Insights into Carbon Utilization and Element Cycling Functions of Hydrothermarchaeota in Hydrothermal Sediment.</title>
        <authorList>
            <person name="Zhou Z."/>
            <person name="Liu Y."/>
            <person name="Xu W."/>
            <person name="Pan J."/>
            <person name="Luo Z.H."/>
            <person name="Li M."/>
        </authorList>
    </citation>
    <scope>NUCLEOTIDE SEQUENCE [LARGE SCALE GENOMIC DNA]</scope>
    <source>
        <strain evidence="1">SpSt-1217</strain>
    </source>
</reference>
<comment type="caution">
    <text evidence="1">The sequence shown here is derived from an EMBL/GenBank/DDBJ whole genome shotgun (WGS) entry which is preliminary data.</text>
</comment>